<feature type="compositionally biased region" description="Basic and acidic residues" evidence="1">
    <location>
        <begin position="344"/>
        <end position="358"/>
    </location>
</feature>
<feature type="compositionally biased region" description="Low complexity" evidence="1">
    <location>
        <begin position="39"/>
        <end position="52"/>
    </location>
</feature>
<dbReference type="EMBL" id="ML992681">
    <property type="protein sequence ID" value="KAF2210493.1"/>
    <property type="molecule type" value="Genomic_DNA"/>
</dbReference>
<feature type="region of interest" description="Disordered" evidence="1">
    <location>
        <begin position="77"/>
        <end position="113"/>
    </location>
</feature>
<keyword evidence="3" id="KW-1185">Reference proteome</keyword>
<proteinExistence type="predicted"/>
<evidence type="ECO:0000313" key="2">
    <source>
        <dbReference type="EMBL" id="KAF2210493.1"/>
    </source>
</evidence>
<organism evidence="2 3">
    <name type="scientific">Cercospora zeae-maydis SCOH1-5</name>
    <dbReference type="NCBI Taxonomy" id="717836"/>
    <lineage>
        <taxon>Eukaryota</taxon>
        <taxon>Fungi</taxon>
        <taxon>Dikarya</taxon>
        <taxon>Ascomycota</taxon>
        <taxon>Pezizomycotina</taxon>
        <taxon>Dothideomycetes</taxon>
        <taxon>Dothideomycetidae</taxon>
        <taxon>Mycosphaerellales</taxon>
        <taxon>Mycosphaerellaceae</taxon>
        <taxon>Cercospora</taxon>
    </lineage>
</organism>
<name>A0A6A6FAW6_9PEZI</name>
<feature type="compositionally biased region" description="Acidic residues" evidence="1">
    <location>
        <begin position="466"/>
        <end position="475"/>
    </location>
</feature>
<feature type="compositionally biased region" description="Acidic residues" evidence="1">
    <location>
        <begin position="328"/>
        <end position="339"/>
    </location>
</feature>
<feature type="region of interest" description="Disordered" evidence="1">
    <location>
        <begin position="17"/>
        <end position="64"/>
    </location>
</feature>
<evidence type="ECO:0000313" key="3">
    <source>
        <dbReference type="Proteomes" id="UP000799539"/>
    </source>
</evidence>
<feature type="region of interest" description="Disordered" evidence="1">
    <location>
        <begin position="150"/>
        <end position="178"/>
    </location>
</feature>
<evidence type="ECO:0000256" key="1">
    <source>
        <dbReference type="SAM" id="MobiDB-lite"/>
    </source>
</evidence>
<dbReference type="Proteomes" id="UP000799539">
    <property type="component" value="Unassembled WGS sequence"/>
</dbReference>
<feature type="compositionally biased region" description="Basic and acidic residues" evidence="1">
    <location>
        <begin position="365"/>
        <end position="386"/>
    </location>
</feature>
<feature type="region of interest" description="Disordered" evidence="1">
    <location>
        <begin position="420"/>
        <end position="475"/>
    </location>
</feature>
<accession>A0A6A6FAW6</accession>
<feature type="region of interest" description="Disordered" evidence="1">
    <location>
        <begin position="311"/>
        <end position="389"/>
    </location>
</feature>
<feature type="compositionally biased region" description="Low complexity" evidence="1">
    <location>
        <begin position="439"/>
        <end position="450"/>
    </location>
</feature>
<feature type="compositionally biased region" description="Polar residues" evidence="1">
    <location>
        <begin position="53"/>
        <end position="64"/>
    </location>
</feature>
<gene>
    <name evidence="2" type="ORF">CERZMDRAFT_99552</name>
</gene>
<dbReference type="OrthoDB" id="3649465at2759"/>
<protein>
    <submittedName>
        <fullName evidence="2">Uncharacterized protein</fullName>
    </submittedName>
</protein>
<reference evidence="2" key="1">
    <citation type="journal article" date="2020" name="Stud. Mycol.">
        <title>101 Dothideomycetes genomes: a test case for predicting lifestyles and emergence of pathogens.</title>
        <authorList>
            <person name="Haridas S."/>
            <person name="Albert R."/>
            <person name="Binder M."/>
            <person name="Bloem J."/>
            <person name="Labutti K."/>
            <person name="Salamov A."/>
            <person name="Andreopoulos B."/>
            <person name="Baker S."/>
            <person name="Barry K."/>
            <person name="Bills G."/>
            <person name="Bluhm B."/>
            <person name="Cannon C."/>
            <person name="Castanera R."/>
            <person name="Culley D."/>
            <person name="Daum C."/>
            <person name="Ezra D."/>
            <person name="Gonzalez J."/>
            <person name="Henrissat B."/>
            <person name="Kuo A."/>
            <person name="Liang C."/>
            <person name="Lipzen A."/>
            <person name="Lutzoni F."/>
            <person name="Magnuson J."/>
            <person name="Mondo S."/>
            <person name="Nolan M."/>
            <person name="Ohm R."/>
            <person name="Pangilinan J."/>
            <person name="Park H.-J."/>
            <person name="Ramirez L."/>
            <person name="Alfaro M."/>
            <person name="Sun H."/>
            <person name="Tritt A."/>
            <person name="Yoshinaga Y."/>
            <person name="Zwiers L.-H."/>
            <person name="Turgeon B."/>
            <person name="Goodwin S."/>
            <person name="Spatafora J."/>
            <person name="Crous P."/>
            <person name="Grigoriev I."/>
        </authorList>
    </citation>
    <scope>NUCLEOTIDE SEQUENCE</scope>
    <source>
        <strain evidence="2">SCOH1-5</strain>
    </source>
</reference>
<dbReference type="AlphaFoldDB" id="A0A6A6FAW6"/>
<sequence>MASQKSSSHSVYMYVPSMYAGTPSPNDGADDDALQVPGRSRPSVSTSRRPSTCGRSQRSHSTALTIGDATKLMAEALAIQEQHDLPAGGASRKSRVRPDHSDEDGERRRSIRPEAHYAVASSYSRSRRSLSVVAEDPSLLFARALKDHQQSKDLFRSESKSKESEQQRIAEASSEDPADVIASAADAALLHPREDTTSASPHVHKRRTTIHTALPSWTRYPSHTRSSRSASATDAGIIIRDFADPACRRNATANISQFPQQTYRETLKHFAKTCTSVAKYYATRLTSPEGYRGVNRRTSVSVAKGGVREPELEMIALSPGGGSRGSDEGAEGGGGDEMESAAVAREEHRQLIERVERELSEDEPEQGKSREKRKEKGKGLKLDLSRARAGPELMRADSGFESLEGARLGTPFVVEKMGFDWGSRFGGGGGERKEKRSSGFEFSFQQSSSRSKQDGIGPKSGSGEAIVEDEEELAP</sequence>
<feature type="compositionally biased region" description="Basic and acidic residues" evidence="1">
    <location>
        <begin position="150"/>
        <end position="168"/>
    </location>
</feature>
<feature type="compositionally biased region" description="Basic and acidic residues" evidence="1">
    <location>
        <begin position="96"/>
        <end position="113"/>
    </location>
</feature>